<evidence type="ECO:0000256" key="1">
    <source>
        <dbReference type="SAM" id="SignalP"/>
    </source>
</evidence>
<dbReference type="Proteomes" id="UP001516400">
    <property type="component" value="Unassembled WGS sequence"/>
</dbReference>
<sequence>MIKLLLLSFTILFFIPGAITSLLAEINKSISVGDSLGKCILKVGTTFFEPKKEIIIILKNWKTGILNIPKYGFGVAQKISAGIQIKSGTLILLPPYRNVRFLMFGTDVSDRTLSQDEQYVYVLINLAQGYMEL</sequence>
<organism evidence="2 3">
    <name type="scientific">Cryptolaemus montrouzieri</name>
    <dbReference type="NCBI Taxonomy" id="559131"/>
    <lineage>
        <taxon>Eukaryota</taxon>
        <taxon>Metazoa</taxon>
        <taxon>Ecdysozoa</taxon>
        <taxon>Arthropoda</taxon>
        <taxon>Hexapoda</taxon>
        <taxon>Insecta</taxon>
        <taxon>Pterygota</taxon>
        <taxon>Neoptera</taxon>
        <taxon>Endopterygota</taxon>
        <taxon>Coleoptera</taxon>
        <taxon>Polyphaga</taxon>
        <taxon>Cucujiformia</taxon>
        <taxon>Coccinelloidea</taxon>
        <taxon>Coccinellidae</taxon>
        <taxon>Scymninae</taxon>
        <taxon>Scymnini</taxon>
        <taxon>Cryptolaemus</taxon>
    </lineage>
</organism>
<proteinExistence type="predicted"/>
<evidence type="ECO:0000313" key="2">
    <source>
        <dbReference type="EMBL" id="KAL3279623.1"/>
    </source>
</evidence>
<keyword evidence="3" id="KW-1185">Reference proteome</keyword>
<name>A0ABD2NM06_9CUCU</name>
<gene>
    <name evidence="2" type="ORF">HHI36_017128</name>
</gene>
<accession>A0ABD2NM06</accession>
<dbReference type="AlphaFoldDB" id="A0ABD2NM06"/>
<dbReference type="EMBL" id="JABFTP020000124">
    <property type="protein sequence ID" value="KAL3279623.1"/>
    <property type="molecule type" value="Genomic_DNA"/>
</dbReference>
<feature type="signal peptide" evidence="1">
    <location>
        <begin position="1"/>
        <end position="20"/>
    </location>
</feature>
<evidence type="ECO:0000313" key="3">
    <source>
        <dbReference type="Proteomes" id="UP001516400"/>
    </source>
</evidence>
<protein>
    <submittedName>
        <fullName evidence="2">Uncharacterized protein</fullName>
    </submittedName>
</protein>
<keyword evidence="1" id="KW-0732">Signal</keyword>
<comment type="caution">
    <text evidence="2">The sequence shown here is derived from an EMBL/GenBank/DDBJ whole genome shotgun (WGS) entry which is preliminary data.</text>
</comment>
<feature type="chain" id="PRO_5044863992" evidence="1">
    <location>
        <begin position="21"/>
        <end position="133"/>
    </location>
</feature>
<reference evidence="2 3" key="1">
    <citation type="journal article" date="2021" name="BMC Biol.">
        <title>Horizontally acquired antibacterial genes associated with adaptive radiation of ladybird beetles.</title>
        <authorList>
            <person name="Li H.S."/>
            <person name="Tang X.F."/>
            <person name="Huang Y.H."/>
            <person name="Xu Z.Y."/>
            <person name="Chen M.L."/>
            <person name="Du X.Y."/>
            <person name="Qiu B.Y."/>
            <person name="Chen P.T."/>
            <person name="Zhang W."/>
            <person name="Slipinski A."/>
            <person name="Escalona H.E."/>
            <person name="Waterhouse R.M."/>
            <person name="Zwick A."/>
            <person name="Pang H."/>
        </authorList>
    </citation>
    <scope>NUCLEOTIDE SEQUENCE [LARGE SCALE GENOMIC DNA]</scope>
    <source>
        <strain evidence="2">SYSU2018</strain>
    </source>
</reference>